<dbReference type="GO" id="GO:0005886">
    <property type="term" value="C:plasma membrane"/>
    <property type="evidence" value="ECO:0007669"/>
    <property type="project" value="TreeGrafter"/>
</dbReference>
<keyword evidence="3 7" id="KW-0812">Transmembrane</keyword>
<dbReference type="Pfam" id="PF00474">
    <property type="entry name" value="SSF"/>
    <property type="match status" value="1"/>
</dbReference>
<evidence type="ECO:0000256" key="3">
    <source>
        <dbReference type="ARBA" id="ARBA00022692"/>
    </source>
</evidence>
<organism evidence="9 10">
    <name type="scientific">Pomacea canaliculata</name>
    <name type="common">Golden apple snail</name>
    <dbReference type="NCBI Taxonomy" id="400727"/>
    <lineage>
        <taxon>Eukaryota</taxon>
        <taxon>Metazoa</taxon>
        <taxon>Spiralia</taxon>
        <taxon>Lophotrochozoa</taxon>
        <taxon>Mollusca</taxon>
        <taxon>Gastropoda</taxon>
        <taxon>Caenogastropoda</taxon>
        <taxon>Architaenioglossa</taxon>
        <taxon>Ampullarioidea</taxon>
        <taxon>Ampullariidae</taxon>
        <taxon>Pomacea</taxon>
    </lineage>
</organism>
<feature type="domain" description="UBC core" evidence="8">
    <location>
        <begin position="5"/>
        <end position="82"/>
    </location>
</feature>
<proteinExistence type="inferred from homology"/>
<dbReference type="Pfam" id="PF00179">
    <property type="entry name" value="UQ_con"/>
    <property type="match status" value="1"/>
</dbReference>
<comment type="similarity">
    <text evidence="2 6">Belongs to the sodium:solute symporter (SSF) (TC 2.A.21) family.</text>
</comment>
<dbReference type="PANTHER" id="PTHR11819:SF195">
    <property type="entry name" value="SODIUM_GLUCOSE COTRANSPORTER 4"/>
    <property type="match status" value="1"/>
</dbReference>
<dbReference type="InterPro" id="IPR016135">
    <property type="entry name" value="UBQ-conjugating_enzyme/RWD"/>
</dbReference>
<dbReference type="EMBL" id="PZQS01000003">
    <property type="protein sequence ID" value="PVD34779.1"/>
    <property type="molecule type" value="Genomic_DNA"/>
</dbReference>
<dbReference type="InterPro" id="IPR001734">
    <property type="entry name" value="Na/solute_symporter"/>
</dbReference>
<protein>
    <recommendedName>
        <fullName evidence="8">UBC core domain-containing protein</fullName>
    </recommendedName>
</protein>
<name>A0A2T7PMY2_POMCA</name>
<keyword evidence="4 7" id="KW-1133">Transmembrane helix</keyword>
<dbReference type="CDD" id="cd23794">
    <property type="entry name" value="UBCc_UBE2F_UBE2M"/>
    <property type="match status" value="1"/>
</dbReference>
<dbReference type="PANTHER" id="PTHR11819">
    <property type="entry name" value="SOLUTE CARRIER FAMILY 5"/>
    <property type="match status" value="1"/>
</dbReference>
<evidence type="ECO:0000313" key="10">
    <source>
        <dbReference type="Proteomes" id="UP000245119"/>
    </source>
</evidence>
<feature type="transmembrane region" description="Helical" evidence="7">
    <location>
        <begin position="196"/>
        <end position="220"/>
    </location>
</feature>
<evidence type="ECO:0000256" key="5">
    <source>
        <dbReference type="ARBA" id="ARBA00023136"/>
    </source>
</evidence>
<reference evidence="9 10" key="1">
    <citation type="submission" date="2018-04" db="EMBL/GenBank/DDBJ databases">
        <title>The genome of golden apple snail Pomacea canaliculata provides insight into stress tolerance and invasive adaptation.</title>
        <authorList>
            <person name="Liu C."/>
            <person name="Liu B."/>
            <person name="Ren Y."/>
            <person name="Zhang Y."/>
            <person name="Wang H."/>
            <person name="Li S."/>
            <person name="Jiang F."/>
            <person name="Yin L."/>
            <person name="Zhang G."/>
            <person name="Qian W."/>
            <person name="Fan W."/>
        </authorList>
    </citation>
    <scope>NUCLEOTIDE SEQUENCE [LARGE SCALE GENOMIC DNA]</scope>
    <source>
        <strain evidence="9">SZHN2017</strain>
        <tissue evidence="9">Muscle</tissue>
    </source>
</reference>
<gene>
    <name evidence="9" type="ORF">C0Q70_06056</name>
</gene>
<dbReference type="OrthoDB" id="9978460at2759"/>
<dbReference type="STRING" id="400727.A0A2T7PMY2"/>
<dbReference type="InterPro" id="IPR038377">
    <property type="entry name" value="Na/Glc_symporter_sf"/>
</dbReference>
<dbReference type="PROSITE" id="PS50283">
    <property type="entry name" value="NA_SOLUT_SYMP_3"/>
    <property type="match status" value="1"/>
</dbReference>
<comment type="caution">
    <text evidence="9">The sequence shown here is derived from an EMBL/GenBank/DDBJ whole genome shotgun (WGS) entry which is preliminary data.</text>
</comment>
<keyword evidence="5 7" id="KW-0472">Membrane</keyword>
<evidence type="ECO:0000256" key="7">
    <source>
        <dbReference type="SAM" id="Phobius"/>
    </source>
</evidence>
<evidence type="ECO:0000256" key="6">
    <source>
        <dbReference type="RuleBase" id="RU362091"/>
    </source>
</evidence>
<dbReference type="Gene3D" id="3.10.110.10">
    <property type="entry name" value="Ubiquitin Conjugating Enzyme"/>
    <property type="match status" value="1"/>
</dbReference>
<evidence type="ECO:0000256" key="1">
    <source>
        <dbReference type="ARBA" id="ARBA00004141"/>
    </source>
</evidence>
<feature type="transmembrane region" description="Helical" evidence="7">
    <location>
        <begin position="226"/>
        <end position="247"/>
    </location>
</feature>
<dbReference type="InterPro" id="IPR000608">
    <property type="entry name" value="UBC"/>
</dbReference>
<feature type="transmembrane region" description="Helical" evidence="7">
    <location>
        <begin position="273"/>
        <end position="292"/>
    </location>
</feature>
<dbReference type="Gene3D" id="1.20.1730.10">
    <property type="entry name" value="Sodium/glucose cotransporter"/>
    <property type="match status" value="1"/>
</dbReference>
<dbReference type="GO" id="GO:0005412">
    <property type="term" value="F:D-glucose:sodium symporter activity"/>
    <property type="evidence" value="ECO:0007669"/>
    <property type="project" value="TreeGrafter"/>
</dbReference>
<evidence type="ECO:0000313" key="9">
    <source>
        <dbReference type="EMBL" id="PVD34779.1"/>
    </source>
</evidence>
<dbReference type="AlphaFoldDB" id="A0A2T7PMY2"/>
<dbReference type="Proteomes" id="UP000245119">
    <property type="component" value="Linkage Group LG3"/>
</dbReference>
<dbReference type="SUPFAM" id="SSF54495">
    <property type="entry name" value="UBC-like"/>
    <property type="match status" value="1"/>
</dbReference>
<accession>A0A2T7PMY2</accession>
<keyword evidence="10" id="KW-1185">Reference proteome</keyword>
<sequence>MANRRLARDVQTLQRHVHAEFDGQVRITEVDDNLDYISLDVEPNSGPYQGARLNFRLFLKGYPEDVPQVVCLNRIYHPNIDPVMDGDENNGYIVSNSSRPTRGKVRGELTGYPNIRIRNYGKASLSHDGYTHLQILTRFVNSPQWLEKEDSNMCTEMENVWSDKEDSLHRPNRASATGYFLAGKDMHWFPVGASIFASNVGAPMFIGLAGTAAASGFAVAIYEWHAVYLCIALGWVFVPVYVSTFAYSSGSCRHVQAFTMPEYLKKRFGGRRLRIYLSVLALILYILTKISGEIYSGAIFMRQLPGLEPVPVCLCHSGSHWHLHHVVGFGEVGGWNSLMEQFKTAAANYTLADPVNYSCGMPREDFMHVWRTQ</sequence>
<comment type="subcellular location">
    <subcellularLocation>
        <location evidence="1">Membrane</location>
        <topology evidence="1">Multi-pass membrane protein</topology>
    </subcellularLocation>
</comment>
<evidence type="ECO:0000256" key="4">
    <source>
        <dbReference type="ARBA" id="ARBA00022989"/>
    </source>
</evidence>
<evidence type="ECO:0000259" key="8">
    <source>
        <dbReference type="Pfam" id="PF00179"/>
    </source>
</evidence>
<evidence type="ECO:0000256" key="2">
    <source>
        <dbReference type="ARBA" id="ARBA00006434"/>
    </source>
</evidence>